<dbReference type="InterPro" id="IPR000473">
    <property type="entry name" value="Ribosomal_bL36"/>
</dbReference>
<feature type="compositionally biased region" description="Pro residues" evidence="6">
    <location>
        <begin position="14"/>
        <end position="23"/>
    </location>
</feature>
<reference evidence="8 9" key="1">
    <citation type="submission" date="2024-05" db="EMBL/GenBank/DDBJ databases">
        <title>Haplotype-resolved chromosome-level genome assembly of Huyou (Citrus changshanensis).</title>
        <authorList>
            <person name="Miao C."/>
            <person name="Chen W."/>
            <person name="Wu Y."/>
            <person name="Wang L."/>
            <person name="Zhao S."/>
            <person name="Grierson D."/>
            <person name="Xu C."/>
            <person name="Chen K."/>
        </authorList>
    </citation>
    <scope>NUCLEOTIDE SEQUENCE [LARGE SCALE GENOMIC DNA]</scope>
    <source>
        <strain evidence="8">01-14</strain>
        <tissue evidence="8">Leaf</tissue>
    </source>
</reference>
<dbReference type="GO" id="GO:0003735">
    <property type="term" value="F:structural constituent of ribosome"/>
    <property type="evidence" value="ECO:0007669"/>
    <property type="project" value="InterPro"/>
</dbReference>
<dbReference type="GO" id="GO:0009536">
    <property type="term" value="C:plastid"/>
    <property type="evidence" value="ECO:0007669"/>
    <property type="project" value="UniProtKB-SubCell"/>
</dbReference>
<comment type="caution">
    <text evidence="8">The sequence shown here is derived from an EMBL/GenBank/DDBJ whole genome shotgun (WGS) entry which is preliminary data.</text>
</comment>
<evidence type="ECO:0000313" key="9">
    <source>
        <dbReference type="Proteomes" id="UP001428341"/>
    </source>
</evidence>
<keyword evidence="3 5" id="KW-0689">Ribosomal protein</keyword>
<accession>A0AAP0MEZ6</accession>
<dbReference type="PANTHER" id="PTHR33373:SF13">
    <property type="entry name" value="DUF4050 DOMAIN-CONTAINING PROTEIN"/>
    <property type="match status" value="1"/>
</dbReference>
<evidence type="ECO:0000256" key="3">
    <source>
        <dbReference type="ARBA" id="ARBA00022980"/>
    </source>
</evidence>
<feature type="region of interest" description="Disordered" evidence="6">
    <location>
        <begin position="1"/>
        <end position="23"/>
    </location>
</feature>
<evidence type="ECO:0000313" key="8">
    <source>
        <dbReference type="EMBL" id="KAK9208298.1"/>
    </source>
</evidence>
<evidence type="ECO:0000259" key="7">
    <source>
        <dbReference type="Pfam" id="PF13259"/>
    </source>
</evidence>
<comment type="similarity">
    <text evidence="2 5">Belongs to the bacterial ribosomal protein bL36 family.</text>
</comment>
<organism evidence="8 9">
    <name type="scientific">Citrus x changshan-huyou</name>
    <dbReference type="NCBI Taxonomy" id="2935761"/>
    <lineage>
        <taxon>Eukaryota</taxon>
        <taxon>Viridiplantae</taxon>
        <taxon>Streptophyta</taxon>
        <taxon>Embryophyta</taxon>
        <taxon>Tracheophyta</taxon>
        <taxon>Spermatophyta</taxon>
        <taxon>Magnoliopsida</taxon>
        <taxon>eudicotyledons</taxon>
        <taxon>Gunneridae</taxon>
        <taxon>Pentapetalae</taxon>
        <taxon>rosids</taxon>
        <taxon>malvids</taxon>
        <taxon>Sapindales</taxon>
        <taxon>Rutaceae</taxon>
        <taxon>Aurantioideae</taxon>
        <taxon>Citrus</taxon>
    </lineage>
</organism>
<evidence type="ECO:0000256" key="6">
    <source>
        <dbReference type="SAM" id="MobiDB-lite"/>
    </source>
</evidence>
<dbReference type="Pfam" id="PF00444">
    <property type="entry name" value="Ribosomal_L36"/>
    <property type="match status" value="1"/>
</dbReference>
<dbReference type="GO" id="GO:0006412">
    <property type="term" value="P:translation"/>
    <property type="evidence" value="ECO:0007669"/>
    <property type="project" value="InterPro"/>
</dbReference>
<feature type="domain" description="Gag1-like clamp" evidence="7">
    <location>
        <begin position="204"/>
        <end position="284"/>
    </location>
</feature>
<dbReference type="InterPro" id="IPR035977">
    <property type="entry name" value="Ribosomal_bL36_sp"/>
</dbReference>
<dbReference type="EMBL" id="JBCGBO010000004">
    <property type="protein sequence ID" value="KAK9208298.1"/>
    <property type="molecule type" value="Genomic_DNA"/>
</dbReference>
<dbReference type="SUPFAM" id="SSF57840">
    <property type="entry name" value="Ribosomal protein L36"/>
    <property type="match status" value="1"/>
</dbReference>
<sequence length="284" mass="31782">MDATVARSTLARPLMPPPLHSIHQPPPFVTMKVRSSVKKLCQFCKIVKRRGHIFVICSANPKHKQRQGMSTFPNEGLLTSTFTETNVKQEIVPNHNFGVGLASLMPESDETSSSIIYDGGPRFVLSFHAELLYGDSLHLDRSLSRLHGRSGCFGCCTKSTPIIAVDEPTKGLRIQGRAVKKPSISDDFWSTSTCDLENSAVQSQRSLILWNQVRMQWIGSSKSENRTQQSWESKSSTFDFLALSSWPATYESLLGTKNPFPRPIPLSEMVDLLVDVWEHEGLYD</sequence>
<dbReference type="Pfam" id="PF13259">
    <property type="entry name" value="clamp_Gag1-like"/>
    <property type="match status" value="1"/>
</dbReference>
<evidence type="ECO:0000256" key="4">
    <source>
        <dbReference type="ARBA" id="ARBA00023274"/>
    </source>
</evidence>
<dbReference type="HAMAP" id="MF_00251">
    <property type="entry name" value="Ribosomal_bL36"/>
    <property type="match status" value="1"/>
</dbReference>
<name>A0AAP0MEZ6_9ROSI</name>
<dbReference type="PROSITE" id="PS00828">
    <property type="entry name" value="RIBOSOMAL_L36"/>
    <property type="match status" value="1"/>
</dbReference>
<keyword evidence="9" id="KW-1185">Reference proteome</keyword>
<evidence type="ECO:0000256" key="1">
    <source>
        <dbReference type="ARBA" id="ARBA00004474"/>
    </source>
</evidence>
<evidence type="ECO:0000256" key="5">
    <source>
        <dbReference type="RuleBase" id="RU000570"/>
    </source>
</evidence>
<dbReference type="PANTHER" id="PTHR33373">
    <property type="entry name" value="OS07G0479600 PROTEIN"/>
    <property type="match status" value="1"/>
</dbReference>
<dbReference type="GO" id="GO:0005840">
    <property type="term" value="C:ribosome"/>
    <property type="evidence" value="ECO:0007669"/>
    <property type="project" value="UniProtKB-KW"/>
</dbReference>
<evidence type="ECO:0000256" key="2">
    <source>
        <dbReference type="ARBA" id="ARBA00007645"/>
    </source>
</evidence>
<dbReference type="NCBIfam" id="TIGR01022">
    <property type="entry name" value="rpmJ_bact"/>
    <property type="match status" value="1"/>
</dbReference>
<dbReference type="InterPro" id="IPR025124">
    <property type="entry name" value="Gag1-like_clamp"/>
</dbReference>
<proteinExistence type="inferred from homology"/>
<protein>
    <recommendedName>
        <fullName evidence="5">Ribosomal protein</fullName>
    </recommendedName>
</protein>
<gene>
    <name evidence="8" type="ORF">WN944_000652</name>
</gene>
<dbReference type="GO" id="GO:1990904">
    <property type="term" value="C:ribonucleoprotein complex"/>
    <property type="evidence" value="ECO:0007669"/>
    <property type="project" value="UniProtKB-KW"/>
</dbReference>
<keyword evidence="4 5" id="KW-0687">Ribonucleoprotein</keyword>
<comment type="subcellular location">
    <subcellularLocation>
        <location evidence="1">Plastid</location>
    </subcellularLocation>
</comment>
<dbReference type="Proteomes" id="UP001428341">
    <property type="component" value="Unassembled WGS sequence"/>
</dbReference>
<dbReference type="AlphaFoldDB" id="A0AAP0MEZ6"/>